<proteinExistence type="inferred from homology"/>
<evidence type="ECO:0000256" key="2">
    <source>
        <dbReference type="ARBA" id="ARBA00008441"/>
    </source>
</evidence>
<dbReference type="PANTHER" id="PTHR38102:SF1">
    <property type="entry name" value="PERIPLASMIC CHAPERONE SPY"/>
    <property type="match status" value="1"/>
</dbReference>
<feature type="region of interest" description="Disordered" evidence="5">
    <location>
        <begin position="141"/>
        <end position="172"/>
    </location>
</feature>
<dbReference type="InterPro" id="IPR052211">
    <property type="entry name" value="Cpx_auxiliary_protein"/>
</dbReference>
<dbReference type="EMBL" id="CP019650">
    <property type="protein sequence ID" value="AQQ68085.1"/>
    <property type="molecule type" value="Genomic_DNA"/>
</dbReference>
<feature type="signal peptide" evidence="6">
    <location>
        <begin position="1"/>
        <end position="30"/>
    </location>
</feature>
<keyword evidence="4" id="KW-0574">Periplasm</keyword>
<evidence type="ECO:0008006" key="9">
    <source>
        <dbReference type="Google" id="ProtNLM"/>
    </source>
</evidence>
<evidence type="ECO:0000313" key="8">
    <source>
        <dbReference type="Proteomes" id="UP000188219"/>
    </source>
</evidence>
<evidence type="ECO:0000256" key="6">
    <source>
        <dbReference type="SAM" id="SignalP"/>
    </source>
</evidence>
<evidence type="ECO:0000256" key="1">
    <source>
        <dbReference type="ARBA" id="ARBA00004418"/>
    </source>
</evidence>
<dbReference type="KEGG" id="maga:Mag101_10895"/>
<feature type="region of interest" description="Disordered" evidence="5">
    <location>
        <begin position="70"/>
        <end position="90"/>
    </location>
</feature>
<dbReference type="STRING" id="260552.Mag101_10895"/>
<comment type="subcellular location">
    <subcellularLocation>
        <location evidence="1">Periplasm</location>
    </subcellularLocation>
</comment>
<evidence type="ECO:0000256" key="4">
    <source>
        <dbReference type="ARBA" id="ARBA00022764"/>
    </source>
</evidence>
<dbReference type="InterPro" id="IPR012899">
    <property type="entry name" value="LTXXQ"/>
</dbReference>
<name>A0A1Q2M5R5_9GAMM</name>
<dbReference type="GO" id="GO:0030288">
    <property type="term" value="C:outer membrane-bounded periplasmic space"/>
    <property type="evidence" value="ECO:0007669"/>
    <property type="project" value="TreeGrafter"/>
</dbReference>
<protein>
    <recommendedName>
        <fullName evidence="9">Zinc resistance-associated protein</fullName>
    </recommendedName>
</protein>
<accession>A0A1Q2M5R5</accession>
<dbReference type="Proteomes" id="UP000188219">
    <property type="component" value="Chromosome"/>
</dbReference>
<gene>
    <name evidence="7" type="ORF">Mag101_10895</name>
</gene>
<dbReference type="Gene3D" id="1.20.120.1490">
    <property type="match status" value="1"/>
</dbReference>
<dbReference type="GO" id="GO:0051082">
    <property type="term" value="F:unfolded protein binding"/>
    <property type="evidence" value="ECO:0007669"/>
    <property type="project" value="TreeGrafter"/>
</dbReference>
<feature type="compositionally biased region" description="Basic and acidic residues" evidence="5">
    <location>
        <begin position="75"/>
        <end position="90"/>
    </location>
</feature>
<comment type="similarity">
    <text evidence="2">Belongs to the CpxP/Spy family.</text>
</comment>
<dbReference type="PANTHER" id="PTHR38102">
    <property type="entry name" value="PERIPLASMIC CHAPERONE SPY"/>
    <property type="match status" value="1"/>
</dbReference>
<sequence>MKHLVINKWKALAGTVIVGSALATSGMVMAFPEGGKGYGYHKASHHKGGDHHERMFERLAEKLELTEGQKAQVKANRDAGKAAREADRKAMHDVRKQLKEAIESGADQATLNGLGAKLGELEVRKMQHRAEMRKQFEAILTDDQKAKMEQMKAERKARWEQRKERRASKQSD</sequence>
<keyword evidence="8" id="KW-1185">Reference proteome</keyword>
<organism evidence="7 8">
    <name type="scientific">Microbulbifer agarilyticus</name>
    <dbReference type="NCBI Taxonomy" id="260552"/>
    <lineage>
        <taxon>Bacteria</taxon>
        <taxon>Pseudomonadati</taxon>
        <taxon>Pseudomonadota</taxon>
        <taxon>Gammaproteobacteria</taxon>
        <taxon>Cellvibrionales</taxon>
        <taxon>Microbulbiferaceae</taxon>
        <taxon>Microbulbifer</taxon>
    </lineage>
</organism>
<dbReference type="Pfam" id="PF07813">
    <property type="entry name" value="LTXXQ"/>
    <property type="match status" value="1"/>
</dbReference>
<evidence type="ECO:0000256" key="3">
    <source>
        <dbReference type="ARBA" id="ARBA00022729"/>
    </source>
</evidence>
<dbReference type="RefSeq" id="WP_198039974.1">
    <property type="nucleotide sequence ID" value="NZ_CP019650.1"/>
</dbReference>
<evidence type="ECO:0000313" key="7">
    <source>
        <dbReference type="EMBL" id="AQQ68085.1"/>
    </source>
</evidence>
<dbReference type="CDD" id="cd09916">
    <property type="entry name" value="CpxP_like"/>
    <property type="match status" value="1"/>
</dbReference>
<reference evidence="7" key="1">
    <citation type="submission" date="2017-02" db="EMBL/GenBank/DDBJ databases">
        <title>Genome of Microbulbifer agarilyticus GP101.</title>
        <authorList>
            <person name="Jung J."/>
            <person name="Bae S.S."/>
            <person name="Baek K."/>
        </authorList>
    </citation>
    <scope>NUCLEOTIDE SEQUENCE [LARGE SCALE GENOMIC DNA]</scope>
    <source>
        <strain evidence="7">GP101</strain>
    </source>
</reference>
<dbReference type="AlphaFoldDB" id="A0A1Q2M5R5"/>
<feature type="chain" id="PRO_5011981192" description="Zinc resistance-associated protein" evidence="6">
    <location>
        <begin position="31"/>
        <end position="172"/>
    </location>
</feature>
<keyword evidence="3 6" id="KW-0732">Signal</keyword>
<evidence type="ECO:0000256" key="5">
    <source>
        <dbReference type="SAM" id="MobiDB-lite"/>
    </source>
</evidence>